<keyword evidence="5 6" id="KW-0472">Membrane</keyword>
<feature type="transmembrane region" description="Helical" evidence="6">
    <location>
        <begin position="47"/>
        <end position="68"/>
    </location>
</feature>
<accession>A0ABX7BTU5</accession>
<dbReference type="InterPro" id="IPR020846">
    <property type="entry name" value="MFS_dom"/>
</dbReference>
<evidence type="ECO:0000259" key="7">
    <source>
        <dbReference type="PROSITE" id="PS50850"/>
    </source>
</evidence>
<organism evidence="8 9">
    <name type="scientific">Brevundimonas vitisensis</name>
    <dbReference type="NCBI Taxonomy" id="2800818"/>
    <lineage>
        <taxon>Bacteria</taxon>
        <taxon>Pseudomonadati</taxon>
        <taxon>Pseudomonadota</taxon>
        <taxon>Alphaproteobacteria</taxon>
        <taxon>Caulobacterales</taxon>
        <taxon>Caulobacteraceae</taxon>
        <taxon>Brevundimonas</taxon>
    </lineage>
</organism>
<evidence type="ECO:0000256" key="4">
    <source>
        <dbReference type="ARBA" id="ARBA00022989"/>
    </source>
</evidence>
<dbReference type="SUPFAM" id="SSF103473">
    <property type="entry name" value="MFS general substrate transporter"/>
    <property type="match status" value="1"/>
</dbReference>
<feature type="transmembrane region" description="Helical" evidence="6">
    <location>
        <begin position="355"/>
        <end position="377"/>
    </location>
</feature>
<feature type="transmembrane region" description="Helical" evidence="6">
    <location>
        <begin position="296"/>
        <end position="315"/>
    </location>
</feature>
<name>A0ABX7BTU5_9CAUL</name>
<reference evidence="8 9" key="1">
    <citation type="submission" date="2021-01" db="EMBL/GenBank/DDBJ databases">
        <title>Brevundimonas vitis sp. nov., an bacterium isolated from grape (Vitis vinifera).</title>
        <authorList>
            <person name="Jiang L."/>
            <person name="Lee J."/>
        </authorList>
    </citation>
    <scope>NUCLEOTIDE SEQUENCE [LARGE SCALE GENOMIC DNA]</scope>
    <source>
        <strain evidence="8 9">GRTSA-9</strain>
    </source>
</reference>
<feature type="transmembrane region" description="Helical" evidence="6">
    <location>
        <begin position="223"/>
        <end position="243"/>
    </location>
</feature>
<dbReference type="PANTHER" id="PTHR43124">
    <property type="entry name" value="PURINE EFFLUX PUMP PBUE"/>
    <property type="match status" value="1"/>
</dbReference>
<evidence type="ECO:0000256" key="5">
    <source>
        <dbReference type="ARBA" id="ARBA00023136"/>
    </source>
</evidence>
<feature type="domain" description="Major facilitator superfamily (MFS) profile" evidence="7">
    <location>
        <begin position="13"/>
        <end position="423"/>
    </location>
</feature>
<dbReference type="InterPro" id="IPR036259">
    <property type="entry name" value="MFS_trans_sf"/>
</dbReference>
<comment type="subcellular location">
    <subcellularLocation>
        <location evidence="1">Cell membrane</location>
        <topology evidence="1">Multi-pass membrane protein</topology>
    </subcellularLocation>
</comment>
<dbReference type="EMBL" id="CP067977">
    <property type="protein sequence ID" value="QQQ19726.1"/>
    <property type="molecule type" value="Genomic_DNA"/>
</dbReference>
<keyword evidence="2" id="KW-1003">Cell membrane</keyword>
<keyword evidence="4 6" id="KW-1133">Transmembrane helix</keyword>
<feature type="transmembrane region" description="Helical" evidence="6">
    <location>
        <begin position="105"/>
        <end position="126"/>
    </location>
</feature>
<dbReference type="RefSeq" id="WP_201104094.1">
    <property type="nucleotide sequence ID" value="NZ_CP067977.1"/>
</dbReference>
<feature type="transmembrane region" description="Helical" evidence="6">
    <location>
        <begin position="321"/>
        <end position="343"/>
    </location>
</feature>
<feature type="transmembrane region" description="Helical" evidence="6">
    <location>
        <begin position="80"/>
        <end position="99"/>
    </location>
</feature>
<dbReference type="Proteomes" id="UP000595448">
    <property type="component" value="Chromosome"/>
</dbReference>
<feature type="transmembrane region" description="Helical" evidence="6">
    <location>
        <begin position="176"/>
        <end position="195"/>
    </location>
</feature>
<gene>
    <name evidence="8" type="ORF">JIP62_06455</name>
</gene>
<dbReference type="PROSITE" id="PS50850">
    <property type="entry name" value="MFS"/>
    <property type="match status" value="1"/>
</dbReference>
<evidence type="ECO:0000256" key="1">
    <source>
        <dbReference type="ARBA" id="ARBA00004651"/>
    </source>
</evidence>
<evidence type="ECO:0000256" key="3">
    <source>
        <dbReference type="ARBA" id="ARBA00022692"/>
    </source>
</evidence>
<dbReference type="Pfam" id="PF07690">
    <property type="entry name" value="MFS_1"/>
    <property type="match status" value="1"/>
</dbReference>
<protein>
    <submittedName>
        <fullName evidence="8">MFS transporter</fullName>
    </submittedName>
</protein>
<dbReference type="InterPro" id="IPR050189">
    <property type="entry name" value="MFS_Efflux_Transporters"/>
</dbReference>
<proteinExistence type="predicted"/>
<feature type="transmembrane region" description="Helical" evidence="6">
    <location>
        <begin position="263"/>
        <end position="284"/>
    </location>
</feature>
<feature type="transmembrane region" description="Helical" evidence="6">
    <location>
        <begin position="389"/>
        <end position="410"/>
    </location>
</feature>
<evidence type="ECO:0000313" key="9">
    <source>
        <dbReference type="Proteomes" id="UP000595448"/>
    </source>
</evidence>
<sequence>MPPQPLVSLRPGTLILLAACHFAAFVDRSLPAVFAPSLKQAFGLSDTQIGALQGPAFVAVFAIATLLTGTRHNRLGVRSLLVGCLLLWTLASLAFALSASYEALLASRLLLGLGQAAFAPTALRLLTQGVPAPQLGRATSVFTAGSATGRSGALLIGGLILVILTQFPAAAGDEPWRLAIVAMVVPNLILVALLLRQIRGTDVPPLPQAGLGRALARIARHPLGLGLHILAASGIILMVQAAAGWVPSIFNRSIGLSPADSALLAGAVVLVAAPIGHMGAGWLLDRHLARGGGPGVLMVAGAAVAVAGASILAVAQQPIGAVAGLTLITAGGGAAALVALAAIHPLSPPALKGSMVSLYLAIVAVLGSALGPLLTGVVSDRLFPHATGLSLSLVTVMGTAGLVVTASALAGHSAWMRLAQATRTEAAAP</sequence>
<evidence type="ECO:0000313" key="8">
    <source>
        <dbReference type="EMBL" id="QQQ19726.1"/>
    </source>
</evidence>
<keyword evidence="9" id="KW-1185">Reference proteome</keyword>
<keyword evidence="3 6" id="KW-0812">Transmembrane</keyword>
<evidence type="ECO:0000256" key="2">
    <source>
        <dbReference type="ARBA" id="ARBA00022475"/>
    </source>
</evidence>
<dbReference type="Gene3D" id="1.20.1250.20">
    <property type="entry name" value="MFS general substrate transporter like domains"/>
    <property type="match status" value="1"/>
</dbReference>
<feature type="transmembrane region" description="Helical" evidence="6">
    <location>
        <begin position="138"/>
        <end position="164"/>
    </location>
</feature>
<evidence type="ECO:0000256" key="6">
    <source>
        <dbReference type="SAM" id="Phobius"/>
    </source>
</evidence>
<dbReference type="PANTHER" id="PTHR43124:SF3">
    <property type="entry name" value="CHLORAMPHENICOL EFFLUX PUMP RV0191"/>
    <property type="match status" value="1"/>
</dbReference>
<dbReference type="InterPro" id="IPR011701">
    <property type="entry name" value="MFS"/>
</dbReference>